<dbReference type="InterPro" id="IPR011990">
    <property type="entry name" value="TPR-like_helical_dom_sf"/>
</dbReference>
<protein>
    <submittedName>
        <fullName evidence="2">Uncharacterized protein</fullName>
    </submittedName>
</protein>
<evidence type="ECO:0000313" key="3">
    <source>
        <dbReference type="Proteomes" id="UP000030364"/>
    </source>
</evidence>
<feature type="repeat" description="TPR" evidence="1">
    <location>
        <begin position="229"/>
        <end position="262"/>
    </location>
</feature>
<dbReference type="PROSITE" id="PS50005">
    <property type="entry name" value="TPR"/>
    <property type="match status" value="1"/>
</dbReference>
<dbReference type="OrthoDB" id="24925at2"/>
<sequence length="323" mass="35867">MVLMVSRILPTLGPLHLIHPRYNAATLLEMAKEARPEVVLLASWPGVPSLEEEPALWALFAWAEAQGVPVEAVGTGGKEEAEAFREALKAFPQGEAYLARIAEWEKGLSELLSAPLTPGRLGEEGFVEGLRAHLEALAQAFGEGPATGHRRRRMEEAARRLSGEPRRALVLVEVLDYPYLLPAFPEARPLDRSPTEAERERALLDRAWLLREEDDWGALLEGLFQIGTPEALFLAGQIYLAAGQPEEALEVFEEVFRTDFQDPPYLPGYFLARFGQLLDHFGQRERAQRAYRGVLALSFAPEEARAIALAGLRTPFRLGETPV</sequence>
<keyword evidence="1" id="KW-0802">TPR repeat</keyword>
<dbReference type="Proteomes" id="UP000030364">
    <property type="component" value="Unassembled WGS sequence"/>
</dbReference>
<proteinExistence type="predicted"/>
<accession>A0A0A2WVU5</accession>
<dbReference type="AlphaFoldDB" id="A0A0A2WVU5"/>
<dbReference type="STRING" id="276.THFILI_06215"/>
<gene>
    <name evidence="2" type="ORF">THFILI_06215</name>
</gene>
<dbReference type="Pfam" id="PF13181">
    <property type="entry name" value="TPR_8"/>
    <property type="match status" value="1"/>
</dbReference>
<dbReference type="EMBL" id="JPSL02000039">
    <property type="protein sequence ID" value="KGQ22917.2"/>
    <property type="molecule type" value="Genomic_DNA"/>
</dbReference>
<organism evidence="2 3">
    <name type="scientific">Thermus filiformis</name>
    <dbReference type="NCBI Taxonomy" id="276"/>
    <lineage>
        <taxon>Bacteria</taxon>
        <taxon>Thermotogati</taxon>
        <taxon>Deinococcota</taxon>
        <taxon>Deinococci</taxon>
        <taxon>Thermales</taxon>
        <taxon>Thermaceae</taxon>
        <taxon>Thermus</taxon>
    </lineage>
</organism>
<name>A0A0A2WVU5_THEFI</name>
<evidence type="ECO:0000256" key="1">
    <source>
        <dbReference type="PROSITE-ProRule" id="PRU00339"/>
    </source>
</evidence>
<evidence type="ECO:0000313" key="2">
    <source>
        <dbReference type="EMBL" id="KGQ22917.2"/>
    </source>
</evidence>
<dbReference type="SUPFAM" id="SSF48452">
    <property type="entry name" value="TPR-like"/>
    <property type="match status" value="1"/>
</dbReference>
<dbReference type="InterPro" id="IPR019734">
    <property type="entry name" value="TPR_rpt"/>
</dbReference>
<dbReference type="Gene3D" id="1.25.40.10">
    <property type="entry name" value="Tetratricopeptide repeat domain"/>
    <property type="match status" value="1"/>
</dbReference>
<comment type="caution">
    <text evidence="2">The sequence shown here is derived from an EMBL/GenBank/DDBJ whole genome shotgun (WGS) entry which is preliminary data.</text>
</comment>
<keyword evidence="3" id="KW-1185">Reference proteome</keyword>
<reference evidence="2 3" key="1">
    <citation type="journal article" date="2015" name="Genome Announc.">
        <title>Draft Genome Sequence of the Thermophile Thermus filiformis ATCC 43280, Producer of Carotenoid-(Di)glucoside-Branched Fatty Acid (Di)esters and Source of Hyperthermostable Enzymes of Biotechnological Interest.</title>
        <authorList>
            <person name="Mandelli F."/>
            <person name="Oliveira Ramires B."/>
            <person name="Couger M.B."/>
            <person name="Paixao D.A."/>
            <person name="Camilo C.M."/>
            <person name="Polikarpov I."/>
            <person name="Prade R."/>
            <person name="Riano-Pachon D.M."/>
            <person name="Squina F.M."/>
        </authorList>
    </citation>
    <scope>NUCLEOTIDE SEQUENCE [LARGE SCALE GENOMIC DNA]</scope>
    <source>
        <strain evidence="2 3">ATCC 43280</strain>
    </source>
</reference>